<gene>
    <name evidence="1" type="ORF">MUN82_08795</name>
</gene>
<accession>A0A8T9T3K8</accession>
<organism evidence="1 2">
    <name type="scientific">Hymenobacter aerilatus</name>
    <dbReference type="NCBI Taxonomy" id="2932251"/>
    <lineage>
        <taxon>Bacteria</taxon>
        <taxon>Pseudomonadati</taxon>
        <taxon>Bacteroidota</taxon>
        <taxon>Cytophagia</taxon>
        <taxon>Cytophagales</taxon>
        <taxon>Hymenobacteraceae</taxon>
        <taxon>Hymenobacter</taxon>
    </lineage>
</organism>
<dbReference type="RefSeq" id="WP_245096736.1">
    <property type="nucleotide sequence ID" value="NZ_CP095053.1"/>
</dbReference>
<dbReference type="EMBL" id="CP095053">
    <property type="protein sequence ID" value="UOR07180.1"/>
    <property type="molecule type" value="Genomic_DNA"/>
</dbReference>
<dbReference type="AlphaFoldDB" id="A0A8T9T3K8"/>
<proteinExistence type="predicted"/>
<keyword evidence="2" id="KW-1185">Reference proteome</keyword>
<protein>
    <submittedName>
        <fullName evidence="1">Uncharacterized protein</fullName>
    </submittedName>
</protein>
<name>A0A8T9T3K8_9BACT</name>
<evidence type="ECO:0000313" key="1">
    <source>
        <dbReference type="EMBL" id="UOR07180.1"/>
    </source>
</evidence>
<dbReference type="Proteomes" id="UP000829925">
    <property type="component" value="Chromosome"/>
</dbReference>
<evidence type="ECO:0000313" key="2">
    <source>
        <dbReference type="Proteomes" id="UP000829925"/>
    </source>
</evidence>
<sequence length="58" mass="6728">MELFDSRITALLGQPFEEEGKWWMRVEADTPEGIRNFEVSRDTKEQIESIVVGDKLIS</sequence>
<dbReference type="KEGG" id="haei:MUN82_08795"/>
<reference evidence="1 2" key="1">
    <citation type="submission" date="2022-04" db="EMBL/GenBank/DDBJ databases">
        <title>Hymenobacter sp. isolated from the air.</title>
        <authorList>
            <person name="Won M."/>
            <person name="Lee C.-M."/>
            <person name="Woen H.-Y."/>
            <person name="Kwon S.-W."/>
        </authorList>
    </citation>
    <scope>NUCLEOTIDE SEQUENCE [LARGE SCALE GENOMIC DNA]</scope>
    <source>
        <strain evidence="2">5413 J-13</strain>
    </source>
</reference>